<evidence type="ECO:0000313" key="3">
    <source>
        <dbReference type="Proteomes" id="UP000004956"/>
    </source>
</evidence>
<comment type="caution">
    <text evidence="2">The sequence shown here is derived from an EMBL/GenBank/DDBJ whole genome shotgun (WGS) entry which is preliminary data.</text>
</comment>
<dbReference type="PATRIC" id="fig|762967.3.peg.892"/>
<evidence type="ECO:0000313" key="2">
    <source>
        <dbReference type="EMBL" id="EHY31483.1"/>
    </source>
</evidence>
<dbReference type="AlphaFoldDB" id="H3KEG3"/>
<dbReference type="HOGENOM" id="CLU_3141495_0_0_4"/>
<feature type="region of interest" description="Disordered" evidence="1">
    <location>
        <begin position="1"/>
        <end position="23"/>
    </location>
</feature>
<organism evidence="2 3">
    <name type="scientific">Sutterella parvirubra YIT 11816</name>
    <dbReference type="NCBI Taxonomy" id="762967"/>
    <lineage>
        <taxon>Bacteria</taxon>
        <taxon>Pseudomonadati</taxon>
        <taxon>Pseudomonadota</taxon>
        <taxon>Betaproteobacteria</taxon>
        <taxon>Burkholderiales</taxon>
        <taxon>Sutterellaceae</taxon>
        <taxon>Sutterella</taxon>
    </lineage>
</organism>
<reference evidence="2 3" key="1">
    <citation type="submission" date="2011-11" db="EMBL/GenBank/DDBJ databases">
        <authorList>
            <person name="Weinstock G."/>
            <person name="Sodergren E."/>
            <person name="Clifton S."/>
            <person name="Fulton L."/>
            <person name="Fulton B."/>
            <person name="Courtney L."/>
            <person name="Fronick C."/>
            <person name="Harrison M."/>
            <person name="Strong C."/>
            <person name="Farmer C."/>
            <person name="Delahaunty K."/>
            <person name="Markovic C."/>
            <person name="Hall O."/>
            <person name="Minx P."/>
            <person name="Tomlinson C."/>
            <person name="Mitreva M."/>
            <person name="Hou S."/>
            <person name="Chen J."/>
            <person name="Wollam A."/>
            <person name="Pepin K.H."/>
            <person name="Johnson M."/>
            <person name="Bhonagiri V."/>
            <person name="Zhang X."/>
            <person name="Suruliraj S."/>
            <person name="Warren W."/>
            <person name="Chinwalla A."/>
            <person name="Mardis E.R."/>
            <person name="Wilson R.K."/>
        </authorList>
    </citation>
    <scope>NUCLEOTIDE SEQUENCE [LARGE SCALE GENOMIC DNA]</scope>
    <source>
        <strain evidence="2 3">YIT 11816</strain>
    </source>
</reference>
<protein>
    <submittedName>
        <fullName evidence="2">Uncharacterized protein</fullName>
    </submittedName>
</protein>
<accession>H3KEG3</accession>
<sequence>MGPVASFQARPMGNEGCPPPDREPILWGREVFDGRCNPANTVSAGTQNT</sequence>
<proteinExistence type="predicted"/>
<dbReference type="EMBL" id="AFBQ01000154">
    <property type="protein sequence ID" value="EHY31483.1"/>
    <property type="molecule type" value="Genomic_DNA"/>
</dbReference>
<gene>
    <name evidence="2" type="ORF">HMPREF9440_01127</name>
</gene>
<name>H3KEG3_9BURK</name>
<dbReference type="Proteomes" id="UP000004956">
    <property type="component" value="Unassembled WGS sequence"/>
</dbReference>
<evidence type="ECO:0000256" key="1">
    <source>
        <dbReference type="SAM" id="MobiDB-lite"/>
    </source>
</evidence>
<keyword evidence="3" id="KW-1185">Reference proteome</keyword>